<comment type="similarity">
    <text evidence="1">Belongs to the UPF0065 (bug) family.</text>
</comment>
<dbReference type="PANTHER" id="PTHR42928">
    <property type="entry name" value="TRICARBOXYLATE-BINDING PROTEIN"/>
    <property type="match status" value="1"/>
</dbReference>
<dbReference type="AlphaFoldDB" id="A0A7G9RSR1"/>
<evidence type="ECO:0000313" key="4">
    <source>
        <dbReference type="Proteomes" id="UP000515811"/>
    </source>
</evidence>
<sequence>MLEKRPFHTFLLALCCAATAILPMANSAAAAEKFPDRPVMFVVPFPPGGPTDAMARVLGAELTKVLGQSVVIENRAGAGGNIGAEYVSHAKPDGYTILFGTSGPLAINQSLYKKMNYDPRTSFAPVVYVGYLPNVLIVRESLAVKNVQELIALDKAQPNKLSFASSGNGASSHLAGVMFNELAGTHLMHVPYKGTGPALNDLLAGQVDMTFTDILTAMPYIKAGKVKALGMATARRSSAMPEIPTIAEQGLKGYDVSVFFGVVAPKGTPEDRVQALNQAFTRVLDSDKVKRMFADQGLEASSDRKPAYLGSFIQSEVTRWSSVVKTSGVQLD</sequence>
<keyword evidence="2" id="KW-0732">Signal</keyword>
<organism evidence="3 4">
    <name type="scientific">Diaphorobacter ruginosibacter</name>
    <dbReference type="NCBI Taxonomy" id="1715720"/>
    <lineage>
        <taxon>Bacteria</taxon>
        <taxon>Pseudomonadati</taxon>
        <taxon>Pseudomonadota</taxon>
        <taxon>Betaproteobacteria</taxon>
        <taxon>Burkholderiales</taxon>
        <taxon>Comamonadaceae</taxon>
        <taxon>Diaphorobacter</taxon>
    </lineage>
</organism>
<dbReference type="SUPFAM" id="SSF53850">
    <property type="entry name" value="Periplasmic binding protein-like II"/>
    <property type="match status" value="1"/>
</dbReference>
<evidence type="ECO:0000313" key="3">
    <source>
        <dbReference type="EMBL" id="QNN58636.1"/>
    </source>
</evidence>
<dbReference type="Proteomes" id="UP000515811">
    <property type="component" value="Chromosome"/>
</dbReference>
<protein>
    <submittedName>
        <fullName evidence="3">Tripartite tricarboxylate transporter substrate binding protein</fullName>
    </submittedName>
</protein>
<dbReference type="InterPro" id="IPR005064">
    <property type="entry name" value="BUG"/>
</dbReference>
<dbReference type="EMBL" id="CP060714">
    <property type="protein sequence ID" value="QNN58636.1"/>
    <property type="molecule type" value="Genomic_DNA"/>
</dbReference>
<dbReference type="Gene3D" id="3.40.190.10">
    <property type="entry name" value="Periplasmic binding protein-like II"/>
    <property type="match status" value="1"/>
</dbReference>
<keyword evidence="4" id="KW-1185">Reference proteome</keyword>
<name>A0A7G9RSR1_9BURK</name>
<dbReference type="RefSeq" id="WP_187599184.1">
    <property type="nucleotide sequence ID" value="NZ_CP060714.1"/>
</dbReference>
<proteinExistence type="inferred from homology"/>
<evidence type="ECO:0000256" key="1">
    <source>
        <dbReference type="ARBA" id="ARBA00006987"/>
    </source>
</evidence>
<accession>A0A7G9RSR1</accession>
<dbReference type="InterPro" id="IPR042100">
    <property type="entry name" value="Bug_dom1"/>
</dbReference>
<evidence type="ECO:0000256" key="2">
    <source>
        <dbReference type="SAM" id="SignalP"/>
    </source>
</evidence>
<feature type="chain" id="PRO_5028968582" evidence="2">
    <location>
        <begin position="31"/>
        <end position="332"/>
    </location>
</feature>
<feature type="signal peptide" evidence="2">
    <location>
        <begin position="1"/>
        <end position="30"/>
    </location>
</feature>
<gene>
    <name evidence="3" type="ORF">H9K76_07360</name>
</gene>
<dbReference type="KEGG" id="drg:H9K76_07360"/>
<dbReference type="PANTHER" id="PTHR42928:SF5">
    <property type="entry name" value="BLR1237 PROTEIN"/>
    <property type="match status" value="1"/>
</dbReference>
<reference evidence="3 4" key="1">
    <citation type="submission" date="2020-08" db="EMBL/GenBank/DDBJ databases">
        <title>Genome sequence of Diaphorobacter ruginosibacter DSM 27467T.</title>
        <authorList>
            <person name="Hyun D.-W."/>
            <person name="Bae J.-W."/>
        </authorList>
    </citation>
    <scope>NUCLEOTIDE SEQUENCE [LARGE SCALE GENOMIC DNA]</scope>
    <source>
        <strain evidence="3 4">DSM 27467</strain>
    </source>
</reference>
<dbReference type="Pfam" id="PF03401">
    <property type="entry name" value="TctC"/>
    <property type="match status" value="1"/>
</dbReference>
<dbReference type="CDD" id="cd13578">
    <property type="entry name" value="PBP2_Bug27"/>
    <property type="match status" value="1"/>
</dbReference>
<dbReference type="Gene3D" id="3.40.190.150">
    <property type="entry name" value="Bordetella uptake gene, domain 1"/>
    <property type="match status" value="1"/>
</dbReference>
<dbReference type="PIRSF" id="PIRSF017082">
    <property type="entry name" value="YflP"/>
    <property type="match status" value="1"/>
</dbReference>